<name>A0A927D4M2_9RHOB</name>
<protein>
    <submittedName>
        <fullName evidence="1">Thymidylate synthase</fullName>
    </submittedName>
</protein>
<dbReference type="InterPro" id="IPR011250">
    <property type="entry name" value="OMP/PagP_B-barrel"/>
</dbReference>
<reference evidence="1" key="1">
    <citation type="submission" date="2020-08" db="EMBL/GenBank/DDBJ databases">
        <title>Sulfitobacter aestuariivivens sp. nov., isolated from a tidal flat.</title>
        <authorList>
            <person name="Park S."/>
            <person name="Yoon J.-H."/>
        </authorList>
    </citation>
    <scope>NUCLEOTIDE SEQUENCE</scope>
    <source>
        <strain evidence="1">TSTF-M16</strain>
    </source>
</reference>
<evidence type="ECO:0000313" key="1">
    <source>
        <dbReference type="EMBL" id="MBD3662746.1"/>
    </source>
</evidence>
<dbReference type="AlphaFoldDB" id="A0A927D4M2"/>
<proteinExistence type="predicted"/>
<dbReference type="EMBL" id="JACTAG010000001">
    <property type="protein sequence ID" value="MBD3662746.1"/>
    <property type="molecule type" value="Genomic_DNA"/>
</dbReference>
<accession>A0A927D4M2</accession>
<dbReference type="Gene3D" id="2.40.160.90">
    <property type="match status" value="1"/>
</dbReference>
<keyword evidence="2" id="KW-1185">Reference proteome</keyword>
<comment type="caution">
    <text evidence="1">The sequence shown here is derived from an EMBL/GenBank/DDBJ whole genome shotgun (WGS) entry which is preliminary data.</text>
</comment>
<organism evidence="1 2">
    <name type="scientific">Sulfitobacter aestuariivivens</name>
    <dbReference type="NCBI Taxonomy" id="2766981"/>
    <lineage>
        <taxon>Bacteria</taxon>
        <taxon>Pseudomonadati</taxon>
        <taxon>Pseudomonadota</taxon>
        <taxon>Alphaproteobacteria</taxon>
        <taxon>Rhodobacterales</taxon>
        <taxon>Roseobacteraceae</taxon>
        <taxon>Sulfitobacter</taxon>
    </lineage>
</organism>
<gene>
    <name evidence="1" type="ORF">H9Q16_02315</name>
</gene>
<evidence type="ECO:0000313" key="2">
    <source>
        <dbReference type="Proteomes" id="UP000635142"/>
    </source>
</evidence>
<dbReference type="Proteomes" id="UP000635142">
    <property type="component" value="Unassembled WGS sequence"/>
</dbReference>
<dbReference type="SUPFAM" id="SSF56925">
    <property type="entry name" value="OMPA-like"/>
    <property type="match status" value="1"/>
</dbReference>
<sequence>MLGLGLVACGGGDAPFGQAPGDETDTAGIPEELASDLESFTYNPDNQTLTIRGINLEDGRFEDVYRRRPALDRGDYEAYTAQDGSLDRHSTAYVRDIRGTRAAIAVTGGQFTYIFAGGSYANQSYTAPVLPGSQIEGGLVSYAGNYIGMLNVEGSGEDLIPVTPGTPEGIRPTQAAEITGTILVNASFSDGTVNGTITDRVIVDIPSIDVADLDLAPTGIEADGTFFGQATVGNQVRGEYGGIFGGPDATEIAGVVHAQEHIATLQNEEEYGLFVLAQCGTEGADPLCNQPVP</sequence>